<dbReference type="Pfam" id="PF01494">
    <property type="entry name" value="FAD_binding_3"/>
    <property type="match status" value="1"/>
</dbReference>
<proteinExistence type="predicted"/>
<dbReference type="InterPro" id="IPR036188">
    <property type="entry name" value="FAD/NAD-bd_sf"/>
</dbReference>
<dbReference type="GO" id="GO:0005739">
    <property type="term" value="C:mitochondrion"/>
    <property type="evidence" value="ECO:0007669"/>
    <property type="project" value="TreeGrafter"/>
</dbReference>
<sequence>MEKLKPVKHAPVLIAGAGPVGLTLSALLSRCGVQNVIFEKNAELSQHPQAHFINCRTMEIFRHAYSPNLMRRITEIVPDQSCWRHFIYATSVLNGTEIGRVDNFPSSSTSRNTAAPPLAAHQVLDRHSPAKVIHLSQSRLMPLLFDEVLAEAGDTTRSRGGKGGHVVRFGHEVKDVREVVEGVQLLVEEKETCDMHVFQGHYVVAADGSSSVIRHKAQISMLGERGVQHLMNIHFSSRALAQATSHRPAMLYFIYNAEVVCVLVAHHYPSGEFVAQVPYFPPAQSPEDFGPVTVRALLDAAIGTAFTDLTVHSVRPWIMDCQVAQRYRSGRIFLAGDAAHRFPPAGGFGMNTGIQDAHNLSWKIASVLQNSANGALLDTYETERRPVAERNASLSMHNFSRSLRVPQALGLNVEQAKDAARISSRISNAMSKALLPYMFAVGRWPLKSLENVRHPYGEMCLAKARKILRDGASLPLLFPTDDIGFRYRPEFPRAQNAEESIHHGLGLDHLQVGGRLPHIWLQCLHPDTGESLGNISSTDLADQLQAAFLSSGIFDFTRSRPFAILLSSSAEEKITLSASQTVLKGWNMPLIGVKIIMRPEVSSHSSTTTFGEFGQEDQQALFRHLIKKGGCLTLNDIEGNWEQRIHSQASSILVRPDGHIQALLPSDKDLDIDF</sequence>
<keyword evidence="2" id="KW-0274">FAD</keyword>
<dbReference type="InterPro" id="IPR050641">
    <property type="entry name" value="RIFMO-like"/>
</dbReference>
<comment type="caution">
    <text evidence="4">The sequence shown here is derived from an EMBL/GenBank/DDBJ whole genome shotgun (WGS) entry which is preliminary data.</text>
</comment>
<evidence type="ECO:0000313" key="5">
    <source>
        <dbReference type="Proteomes" id="UP000019335"/>
    </source>
</evidence>
<evidence type="ECO:0000256" key="2">
    <source>
        <dbReference type="ARBA" id="ARBA00022827"/>
    </source>
</evidence>
<protein>
    <submittedName>
        <fullName evidence="4">Aromatic-ring hydroxylase-like protein</fullName>
    </submittedName>
</protein>
<dbReference type="EMBL" id="AZIL01002132">
    <property type="protein sequence ID" value="EWM22679.1"/>
    <property type="molecule type" value="Genomic_DNA"/>
</dbReference>
<dbReference type="AlphaFoldDB" id="W7TPL4"/>
<name>W7TPL4_9STRA</name>
<dbReference type="OrthoDB" id="1716816at2759"/>
<dbReference type="GO" id="GO:0016709">
    <property type="term" value="F:oxidoreductase activity, acting on paired donors, with incorporation or reduction of molecular oxygen, NAD(P)H as one donor, and incorporation of one atom of oxygen"/>
    <property type="evidence" value="ECO:0007669"/>
    <property type="project" value="UniProtKB-ARBA"/>
</dbReference>
<dbReference type="Gene3D" id="3.30.9.10">
    <property type="entry name" value="D-Amino Acid Oxidase, subunit A, domain 2"/>
    <property type="match status" value="1"/>
</dbReference>
<keyword evidence="5" id="KW-1185">Reference proteome</keyword>
<dbReference type="PANTHER" id="PTHR43004:SF6">
    <property type="entry name" value="FAD_NAD(P)-BINDING OXIDOREDUCTASE FAMILY PROTEIN"/>
    <property type="match status" value="1"/>
</dbReference>
<evidence type="ECO:0000313" key="4">
    <source>
        <dbReference type="EMBL" id="EWM22679.1"/>
    </source>
</evidence>
<organism evidence="4 5">
    <name type="scientific">Nannochloropsis gaditana</name>
    <dbReference type="NCBI Taxonomy" id="72520"/>
    <lineage>
        <taxon>Eukaryota</taxon>
        <taxon>Sar</taxon>
        <taxon>Stramenopiles</taxon>
        <taxon>Ochrophyta</taxon>
        <taxon>Eustigmatophyceae</taxon>
        <taxon>Eustigmatales</taxon>
        <taxon>Monodopsidaceae</taxon>
        <taxon>Nannochloropsis</taxon>
    </lineage>
</organism>
<keyword evidence="1" id="KW-0285">Flavoprotein</keyword>
<dbReference type="PANTHER" id="PTHR43004">
    <property type="entry name" value="TRK SYSTEM POTASSIUM UPTAKE PROTEIN"/>
    <property type="match status" value="1"/>
</dbReference>
<dbReference type="SUPFAM" id="SSF51905">
    <property type="entry name" value="FAD/NAD(P)-binding domain"/>
    <property type="match status" value="1"/>
</dbReference>
<dbReference type="Proteomes" id="UP000019335">
    <property type="component" value="Unassembled WGS sequence"/>
</dbReference>
<dbReference type="GO" id="GO:0006744">
    <property type="term" value="P:ubiquinone biosynthetic process"/>
    <property type="evidence" value="ECO:0007669"/>
    <property type="project" value="TreeGrafter"/>
</dbReference>
<evidence type="ECO:0000259" key="3">
    <source>
        <dbReference type="Pfam" id="PF01494"/>
    </source>
</evidence>
<dbReference type="Gene3D" id="3.50.50.60">
    <property type="entry name" value="FAD/NAD(P)-binding domain"/>
    <property type="match status" value="1"/>
</dbReference>
<evidence type="ECO:0000256" key="1">
    <source>
        <dbReference type="ARBA" id="ARBA00022630"/>
    </source>
</evidence>
<dbReference type="GO" id="GO:0071949">
    <property type="term" value="F:FAD binding"/>
    <property type="evidence" value="ECO:0007669"/>
    <property type="project" value="InterPro"/>
</dbReference>
<feature type="domain" description="FAD-binding" evidence="3">
    <location>
        <begin position="10"/>
        <end position="392"/>
    </location>
</feature>
<reference evidence="4 5" key="1">
    <citation type="journal article" date="2014" name="Mol. Plant">
        <title>Chromosome Scale Genome Assembly and Transcriptome Profiling of Nannochloropsis gaditana in Nitrogen Depletion.</title>
        <authorList>
            <person name="Corteggiani Carpinelli E."/>
            <person name="Telatin A."/>
            <person name="Vitulo N."/>
            <person name="Forcato C."/>
            <person name="D'Angelo M."/>
            <person name="Schiavon R."/>
            <person name="Vezzi A."/>
            <person name="Giacometti G.M."/>
            <person name="Morosinotto T."/>
            <person name="Valle G."/>
        </authorList>
    </citation>
    <scope>NUCLEOTIDE SEQUENCE [LARGE SCALE GENOMIC DNA]</scope>
    <source>
        <strain evidence="4 5">B-31</strain>
    </source>
</reference>
<accession>W7TPL4</accession>
<dbReference type="Gene3D" id="3.40.30.120">
    <property type="match status" value="1"/>
</dbReference>
<dbReference type="InterPro" id="IPR002938">
    <property type="entry name" value="FAD-bd"/>
</dbReference>
<gene>
    <name evidence="4" type="ORF">Naga_100023g13</name>
</gene>
<dbReference type="PRINTS" id="PR00420">
    <property type="entry name" value="RNGMNOXGNASE"/>
</dbReference>